<feature type="compositionally biased region" description="Acidic residues" evidence="1">
    <location>
        <begin position="459"/>
        <end position="468"/>
    </location>
</feature>
<dbReference type="GO" id="GO:0000118">
    <property type="term" value="C:histone deacetylase complex"/>
    <property type="evidence" value="ECO:0007669"/>
    <property type="project" value="TreeGrafter"/>
</dbReference>
<feature type="domain" description="Histone deacetylase" evidence="2">
    <location>
        <begin position="118"/>
        <end position="306"/>
    </location>
</feature>
<dbReference type="CDD" id="cd09992">
    <property type="entry name" value="HDAC_classII"/>
    <property type="match status" value="1"/>
</dbReference>
<dbReference type="Gene3D" id="3.40.800.20">
    <property type="entry name" value="Histone deacetylase domain"/>
    <property type="match status" value="2"/>
</dbReference>
<protein>
    <submittedName>
        <fullName evidence="3">Histone deacetylase</fullName>
    </submittedName>
</protein>
<dbReference type="GO" id="GO:0040029">
    <property type="term" value="P:epigenetic regulation of gene expression"/>
    <property type="evidence" value="ECO:0007669"/>
    <property type="project" value="TreeGrafter"/>
</dbReference>
<gene>
    <name evidence="3" type="ORF">NESM_000881000</name>
</gene>
<evidence type="ECO:0000259" key="2">
    <source>
        <dbReference type="Pfam" id="PF00850"/>
    </source>
</evidence>
<dbReference type="GO" id="GO:0004407">
    <property type="term" value="F:histone deacetylase activity"/>
    <property type="evidence" value="ECO:0007669"/>
    <property type="project" value="TreeGrafter"/>
</dbReference>
<dbReference type="AlphaFoldDB" id="A0AAW0F010"/>
<evidence type="ECO:0000313" key="4">
    <source>
        <dbReference type="Proteomes" id="UP001430356"/>
    </source>
</evidence>
<feature type="compositionally biased region" description="Low complexity" evidence="1">
    <location>
        <begin position="410"/>
        <end position="433"/>
    </location>
</feature>
<evidence type="ECO:0000256" key="1">
    <source>
        <dbReference type="SAM" id="MobiDB-lite"/>
    </source>
</evidence>
<dbReference type="SUPFAM" id="SSF52768">
    <property type="entry name" value="Arginase/deacetylase"/>
    <property type="match status" value="1"/>
</dbReference>
<dbReference type="PANTHER" id="PTHR10625:SF4">
    <property type="entry name" value="DEACETYLASE, PUTATIVE-RELATED"/>
    <property type="match status" value="1"/>
</dbReference>
<accession>A0AAW0F010</accession>
<feature type="region of interest" description="Disordered" evidence="1">
    <location>
        <begin position="410"/>
        <end position="473"/>
    </location>
</feature>
<dbReference type="PANTHER" id="PTHR10625">
    <property type="entry name" value="HISTONE DEACETYLASE HDAC1-RELATED"/>
    <property type="match status" value="1"/>
</dbReference>
<dbReference type="EMBL" id="JAECZO010000216">
    <property type="protein sequence ID" value="KAK7199117.1"/>
    <property type="molecule type" value="Genomic_DNA"/>
</dbReference>
<comment type="caution">
    <text evidence="3">The sequence shown here is derived from an EMBL/GenBank/DDBJ whole genome shotgun (WGS) entry which is preliminary data.</text>
</comment>
<evidence type="ECO:0000313" key="3">
    <source>
        <dbReference type="EMBL" id="KAK7199117.1"/>
    </source>
</evidence>
<sequence>MPKRRRSADVAAGGVEASAESGRKFDVYIRGWMAEAHGQPPPRPSSLPALTPLPTLVVRADSSTAPATSPAAPVSPGCDVSYIQLQTLARPATAATGTAVVYDTSMLDHVSPDNSDYERPARLQSTLDHLAAVGLLACCQRIPARVATTRELRRVHTRALVESIDQLDFFMGIRDGRGAAIGQDLFACEHTSRAARMAAGCVTEAATAVLSGAVANAFALVRPPGHHASCDSSAGFCLYNNVAVAARAAQAALTAAAATTALDAADAVQRPRILILDWDVHHGDGTESIFYDDPSVLVISLHQYGNGRGHVMRKTPSAMATHSPGEKAAITADDLEALLAVDPTTPPPPPPPPLETMQDAVVLAAPPASTAGRRVRAAVDYEKLAAQLEDEDDADVAALFGVDINAESSSSVSVSSSASSTTSGSVGAAGSGARPVHYAGDTAGLSFDETPGRRCDGGGAEEEREESDAFYPGTGHLSRVGGDAAAAARGRNINIPWPAHGMGDLEYLLLLQQIVLPAAGEFKPDLVLISAGFDSASGDLLGSMRLSPSGFYMMTRLVAQSFPRLVVALEGGYNVRNVALCSEAVMRALLECGGSAAAALPDSRMLWCQASRLVDDIKKMHAPFWDCFSTAP</sequence>
<dbReference type="Pfam" id="PF00850">
    <property type="entry name" value="Hist_deacetyl"/>
    <property type="match status" value="2"/>
</dbReference>
<dbReference type="InterPro" id="IPR023696">
    <property type="entry name" value="Ureohydrolase_dom_sf"/>
</dbReference>
<dbReference type="Proteomes" id="UP001430356">
    <property type="component" value="Unassembled WGS sequence"/>
</dbReference>
<name>A0AAW0F010_9TRYP</name>
<organism evidence="3 4">
    <name type="scientific">Novymonas esmeraldas</name>
    <dbReference type="NCBI Taxonomy" id="1808958"/>
    <lineage>
        <taxon>Eukaryota</taxon>
        <taxon>Discoba</taxon>
        <taxon>Euglenozoa</taxon>
        <taxon>Kinetoplastea</taxon>
        <taxon>Metakinetoplastina</taxon>
        <taxon>Trypanosomatida</taxon>
        <taxon>Trypanosomatidae</taxon>
        <taxon>Novymonas</taxon>
    </lineage>
</organism>
<dbReference type="InterPro" id="IPR037138">
    <property type="entry name" value="His_deacetylse_dom_sf"/>
</dbReference>
<proteinExistence type="predicted"/>
<reference evidence="3 4" key="1">
    <citation type="journal article" date="2021" name="MBio">
        <title>A New Model Trypanosomatid, Novymonas esmeraldas: Genomic Perception of Its 'Candidatus Pandoraea novymonadis' Endosymbiont.</title>
        <authorList>
            <person name="Zakharova A."/>
            <person name="Saura A."/>
            <person name="Butenko A."/>
            <person name="Podesvova L."/>
            <person name="Warmusova S."/>
            <person name="Kostygov A.Y."/>
            <person name="Nenarokova A."/>
            <person name="Lukes J."/>
            <person name="Opperdoes F.R."/>
            <person name="Yurchenko V."/>
        </authorList>
    </citation>
    <scope>NUCLEOTIDE SEQUENCE [LARGE SCALE GENOMIC DNA]</scope>
    <source>
        <strain evidence="3 4">E262AT.01</strain>
    </source>
</reference>
<dbReference type="InterPro" id="IPR023801">
    <property type="entry name" value="His_deacetylse_dom"/>
</dbReference>
<feature type="domain" description="Histone deacetylase" evidence="2">
    <location>
        <begin position="468"/>
        <end position="589"/>
    </location>
</feature>
<keyword evidence="4" id="KW-1185">Reference proteome</keyword>